<dbReference type="AlphaFoldDB" id="A0A8D8AJG5"/>
<sequence length="197" mass="22699">MSLVAHRAADNSVRVDREYLLFGRLDKLLLRLRDALGFRIRHLTPRRWRQRWPVLALHVENLLLCFLNDPDGVPQIIVLLPVTRTGFGLVVLQTLSVQILCSIVRFFELKSVVELLLQVGCSLLNRGLNGFETPSKFDEFIPPFRHFAEGRIAGLDCFRGGQFLLHLRENDVTLRGEGLLFWFHIRRAKDQNVADCI</sequence>
<protein>
    <submittedName>
        <fullName evidence="1">(northern house mosquito) hypothetical protein</fullName>
    </submittedName>
</protein>
<organism evidence="1">
    <name type="scientific">Culex pipiens</name>
    <name type="common">House mosquito</name>
    <dbReference type="NCBI Taxonomy" id="7175"/>
    <lineage>
        <taxon>Eukaryota</taxon>
        <taxon>Metazoa</taxon>
        <taxon>Ecdysozoa</taxon>
        <taxon>Arthropoda</taxon>
        <taxon>Hexapoda</taxon>
        <taxon>Insecta</taxon>
        <taxon>Pterygota</taxon>
        <taxon>Neoptera</taxon>
        <taxon>Endopterygota</taxon>
        <taxon>Diptera</taxon>
        <taxon>Nematocera</taxon>
        <taxon>Culicoidea</taxon>
        <taxon>Culicidae</taxon>
        <taxon>Culicinae</taxon>
        <taxon>Culicini</taxon>
        <taxon>Culex</taxon>
        <taxon>Culex</taxon>
    </lineage>
</organism>
<reference evidence="1" key="1">
    <citation type="submission" date="2021-05" db="EMBL/GenBank/DDBJ databases">
        <authorList>
            <person name="Alioto T."/>
            <person name="Alioto T."/>
            <person name="Gomez Garrido J."/>
        </authorList>
    </citation>
    <scope>NUCLEOTIDE SEQUENCE</scope>
</reference>
<accession>A0A8D8AJG5</accession>
<dbReference type="EMBL" id="HBUE01034818">
    <property type="protein sequence ID" value="CAG6458378.1"/>
    <property type="molecule type" value="Transcribed_RNA"/>
</dbReference>
<name>A0A8D8AJG5_CULPI</name>
<evidence type="ECO:0000313" key="1">
    <source>
        <dbReference type="EMBL" id="CAG6458378.1"/>
    </source>
</evidence>
<proteinExistence type="predicted"/>